<dbReference type="GO" id="GO:0005634">
    <property type="term" value="C:nucleus"/>
    <property type="evidence" value="ECO:0007669"/>
    <property type="project" value="TreeGrafter"/>
</dbReference>
<dbReference type="SUPFAM" id="SSF52540">
    <property type="entry name" value="P-loop containing nucleoside triphosphate hydrolases"/>
    <property type="match status" value="1"/>
</dbReference>
<evidence type="ECO:0000256" key="1">
    <source>
        <dbReference type="ARBA" id="ARBA00022705"/>
    </source>
</evidence>
<dbReference type="SUPFAM" id="SSF48019">
    <property type="entry name" value="post-AAA+ oligomerization domain-like"/>
    <property type="match status" value="1"/>
</dbReference>
<dbReference type="Pfam" id="PF22534">
    <property type="entry name" value="RFC_C"/>
    <property type="match status" value="1"/>
</dbReference>
<dbReference type="FunFam" id="1.10.8.60:FF:000030">
    <property type="entry name" value="replication factor C subunit 3"/>
    <property type="match status" value="1"/>
</dbReference>
<dbReference type="GO" id="GO:0003677">
    <property type="term" value="F:DNA binding"/>
    <property type="evidence" value="ECO:0007669"/>
    <property type="project" value="InterPro"/>
</dbReference>
<evidence type="ECO:0000256" key="3">
    <source>
        <dbReference type="ARBA" id="ARBA00062267"/>
    </source>
</evidence>
<dbReference type="Gene3D" id="1.10.8.60">
    <property type="match status" value="1"/>
</dbReference>
<dbReference type="Gene3D" id="1.20.272.10">
    <property type="match status" value="1"/>
</dbReference>
<dbReference type="Gene3D" id="3.40.50.300">
    <property type="entry name" value="P-loop containing nucleotide triphosphate hydrolases"/>
    <property type="match status" value="1"/>
</dbReference>
<evidence type="ECO:0000256" key="4">
    <source>
        <dbReference type="ARBA" id="ARBA00070184"/>
    </source>
</evidence>
<proteinExistence type="predicted"/>
<dbReference type="FunFam" id="1.20.272.10:FF:000002">
    <property type="entry name" value="Replication factor C subunit 3"/>
    <property type="match status" value="1"/>
</dbReference>
<organism evidence="8 9">
    <name type="scientific">Coregonus suidteri</name>
    <dbReference type="NCBI Taxonomy" id="861788"/>
    <lineage>
        <taxon>Eukaryota</taxon>
        <taxon>Metazoa</taxon>
        <taxon>Chordata</taxon>
        <taxon>Craniata</taxon>
        <taxon>Vertebrata</taxon>
        <taxon>Euteleostomi</taxon>
        <taxon>Actinopterygii</taxon>
        <taxon>Neopterygii</taxon>
        <taxon>Teleostei</taxon>
        <taxon>Protacanthopterygii</taxon>
        <taxon>Salmoniformes</taxon>
        <taxon>Salmonidae</taxon>
        <taxon>Coregoninae</taxon>
        <taxon>Coregonus</taxon>
    </lineage>
</organism>
<dbReference type="GO" id="GO:0003689">
    <property type="term" value="F:DNA clamp loader activity"/>
    <property type="evidence" value="ECO:0007669"/>
    <property type="project" value="TreeGrafter"/>
</dbReference>
<evidence type="ECO:0000313" key="9">
    <source>
        <dbReference type="Proteomes" id="UP001356427"/>
    </source>
</evidence>
<name>A0AAN8R093_9TELE</name>
<evidence type="ECO:0000313" key="8">
    <source>
        <dbReference type="EMBL" id="KAK6317598.1"/>
    </source>
</evidence>
<dbReference type="PANTHER" id="PTHR11669">
    <property type="entry name" value="REPLICATION FACTOR C / DNA POLYMERASE III GAMMA-TAU SUBUNIT"/>
    <property type="match status" value="1"/>
</dbReference>
<evidence type="ECO:0000256" key="5">
    <source>
        <dbReference type="ARBA" id="ARBA00076818"/>
    </source>
</evidence>
<protein>
    <recommendedName>
        <fullName evidence="4">Replication factor C subunit 3</fullName>
    </recommendedName>
    <alternativeName>
        <fullName evidence="6">Activator 1 38 kDa subunit</fullName>
    </alternativeName>
    <alternativeName>
        <fullName evidence="7">Activator 1 subunit 3</fullName>
    </alternativeName>
    <alternativeName>
        <fullName evidence="5">Replication factor C 38 kDa subunit</fullName>
    </alternativeName>
</protein>
<evidence type="ECO:0000256" key="2">
    <source>
        <dbReference type="ARBA" id="ARBA00058626"/>
    </source>
</evidence>
<dbReference type="EMBL" id="JAGTTL010000010">
    <property type="protein sequence ID" value="KAK6317598.1"/>
    <property type="molecule type" value="Genomic_DNA"/>
</dbReference>
<dbReference type="Proteomes" id="UP001356427">
    <property type="component" value="Unassembled WGS sequence"/>
</dbReference>
<gene>
    <name evidence="8" type="ORF">J4Q44_G00129980</name>
</gene>
<dbReference type="GO" id="GO:0006281">
    <property type="term" value="P:DNA repair"/>
    <property type="evidence" value="ECO:0007669"/>
    <property type="project" value="TreeGrafter"/>
</dbReference>
<dbReference type="Pfam" id="PF13177">
    <property type="entry name" value="DNA_pol3_delta2"/>
    <property type="match status" value="1"/>
</dbReference>
<dbReference type="InterPro" id="IPR027417">
    <property type="entry name" value="P-loop_NTPase"/>
</dbReference>
<sequence>MKQYSSNQKHLEMTCAASCSFPGRKSSSVLPGFSLSGESTWCGDSFSPRHLVGATGQVGRNPGVSRAGDAQLGEGGEEDLMVHCIKGSRQAPSKKKIEINTIASNYHLEVNPSDAGNSDRVVIQELIKTIAQSQQIQTSTQREFKVVLLTEVDRLTKDAQHALRRTMEKYMSTCRLILCCNATSKVIGPIRSRCLAIRVPLPSTEEVCNVLSTVCRKEGPLLPAELAKPRISEKSGRNLRKALLMCEACRVQQYPFSADQDIPETDWEVYLSETANAIVSQQSPQRLLEVRGRLYELLTHCIPPEIIMKGLVTELLGNCDGQLKAEVIQMAAHYEHRLQQGSKVIYHLEAFTARFMAIYKKFMEDGLDAMIVNLLSSGSGSAPPAPPCTKAEVAVLLLDLL</sequence>
<keyword evidence="1" id="KW-0235">DNA replication</keyword>
<dbReference type="GO" id="GO:0005663">
    <property type="term" value="C:DNA replication factor C complex"/>
    <property type="evidence" value="ECO:0007669"/>
    <property type="project" value="TreeGrafter"/>
</dbReference>
<dbReference type="InterPro" id="IPR008921">
    <property type="entry name" value="DNA_pol3_clamp-load_cplx_C"/>
</dbReference>
<comment type="caution">
    <text evidence="8">The sequence shown here is derived from an EMBL/GenBank/DDBJ whole genome shotgun (WGS) entry which is preliminary data.</text>
</comment>
<evidence type="ECO:0000256" key="6">
    <source>
        <dbReference type="ARBA" id="ARBA00079394"/>
    </source>
</evidence>
<comment type="function">
    <text evidence="2">Subunit of the replication factor C (RFC) complex which acts during elongation of primed DNA templates by DNA polymerases delta and epsilon, and is necessary for ATP-dependent loading of proliferating cell nuclear antigen (PCNA) onto primed DNA.</text>
</comment>
<evidence type="ECO:0000256" key="7">
    <source>
        <dbReference type="ARBA" id="ARBA00080379"/>
    </source>
</evidence>
<dbReference type="AlphaFoldDB" id="A0AAN8R093"/>
<keyword evidence="9" id="KW-1185">Reference proteome</keyword>
<dbReference type="GO" id="GO:0006261">
    <property type="term" value="P:DNA-templated DNA replication"/>
    <property type="evidence" value="ECO:0007669"/>
    <property type="project" value="TreeGrafter"/>
</dbReference>
<dbReference type="Pfam" id="PF21960">
    <property type="entry name" value="RCF1-5-like_lid"/>
    <property type="match status" value="1"/>
</dbReference>
<dbReference type="InterPro" id="IPR050238">
    <property type="entry name" value="DNA_Rep/Repair_Clamp_Loader"/>
</dbReference>
<accession>A0AAN8R093</accession>
<reference evidence="8 9" key="1">
    <citation type="submission" date="2021-04" db="EMBL/GenBank/DDBJ databases">
        <authorList>
            <person name="De Guttry C."/>
            <person name="Zahm M."/>
            <person name="Klopp C."/>
            <person name="Cabau C."/>
            <person name="Louis A."/>
            <person name="Berthelot C."/>
            <person name="Parey E."/>
            <person name="Roest Crollius H."/>
            <person name="Montfort J."/>
            <person name="Robinson-Rechavi M."/>
            <person name="Bucao C."/>
            <person name="Bouchez O."/>
            <person name="Gislard M."/>
            <person name="Lluch J."/>
            <person name="Milhes M."/>
            <person name="Lampietro C."/>
            <person name="Lopez Roques C."/>
            <person name="Donnadieu C."/>
            <person name="Braasch I."/>
            <person name="Desvignes T."/>
            <person name="Postlethwait J."/>
            <person name="Bobe J."/>
            <person name="Wedekind C."/>
            <person name="Guiguen Y."/>
        </authorList>
    </citation>
    <scope>NUCLEOTIDE SEQUENCE [LARGE SCALE GENOMIC DNA]</scope>
    <source>
        <strain evidence="8">Cs_M1</strain>
        <tissue evidence="8">Blood</tissue>
    </source>
</reference>
<dbReference type="PANTHER" id="PTHR11669:SF1">
    <property type="entry name" value="REPLICATION FACTOR C SUBUNIT 3"/>
    <property type="match status" value="1"/>
</dbReference>
<comment type="subunit">
    <text evidence="3">Subunit of the RFC complex, an heteropentameric complex consisting of a large subunit RFC1 and four small subunits RFC2, RFC3, RFC4 and RFC5; the RFC complex interacts with PCNA. Forms an heterotetrameric complex with RFC2, RFC4 and RFC5; this complex has ATPase activity but is not stimulated by PCNA. The heterotetramer of subunits RFC2, RFC3, RFC4 and RFC5 interacts with RAD17. Interacts with CNTD1; this interaction facilitates crossover formation.</text>
</comment>